<proteinExistence type="predicted"/>
<evidence type="ECO:0000313" key="2">
    <source>
        <dbReference type="Proteomes" id="UP000789595"/>
    </source>
</evidence>
<name>A0A8J2S5S2_9STRA</name>
<dbReference type="AlphaFoldDB" id="A0A8J2S5S2"/>
<protein>
    <submittedName>
        <fullName evidence="1">Uncharacterized protein</fullName>
    </submittedName>
</protein>
<gene>
    <name evidence="1" type="ORF">PECAL_1P05730</name>
</gene>
<accession>A0A8J2S5S2</accession>
<organism evidence="1 2">
    <name type="scientific">Pelagomonas calceolata</name>
    <dbReference type="NCBI Taxonomy" id="35677"/>
    <lineage>
        <taxon>Eukaryota</taxon>
        <taxon>Sar</taxon>
        <taxon>Stramenopiles</taxon>
        <taxon>Ochrophyta</taxon>
        <taxon>Pelagophyceae</taxon>
        <taxon>Pelagomonadales</taxon>
        <taxon>Pelagomonadaceae</taxon>
        <taxon>Pelagomonas</taxon>
    </lineage>
</organism>
<dbReference type="EMBL" id="CAKKNE010000001">
    <property type="protein sequence ID" value="CAH0364220.1"/>
    <property type="molecule type" value="Genomic_DNA"/>
</dbReference>
<comment type="caution">
    <text evidence="1">The sequence shown here is derived from an EMBL/GenBank/DDBJ whole genome shotgun (WGS) entry which is preliminary data.</text>
</comment>
<dbReference type="Proteomes" id="UP000789595">
    <property type="component" value="Unassembled WGS sequence"/>
</dbReference>
<keyword evidence="2" id="KW-1185">Reference proteome</keyword>
<reference evidence="1" key="1">
    <citation type="submission" date="2021-11" db="EMBL/GenBank/DDBJ databases">
        <authorList>
            <consortium name="Genoscope - CEA"/>
            <person name="William W."/>
        </authorList>
    </citation>
    <scope>NUCLEOTIDE SEQUENCE</scope>
</reference>
<sequence>MLASMPRPHGRLTLEEVFKRRQADADHKFSYDHIIPKSVIRADYARRGLRPAFDANGRPNVVIRELCHPSNLQYADLYANRNIKGSARLSEVSKEHEDWYQARLLCFWDEDELKKPFADRTPRPFDETIRMLKAEAARGHCFLGFEKEVHHEFNY</sequence>
<evidence type="ECO:0000313" key="1">
    <source>
        <dbReference type="EMBL" id="CAH0364220.1"/>
    </source>
</evidence>